<reference evidence="7" key="1">
    <citation type="submission" date="2023-09" db="EMBL/GenBank/DDBJ databases">
        <authorList>
            <person name="Li S."/>
            <person name="Li X."/>
            <person name="Zhang C."/>
            <person name="Zhao Z."/>
        </authorList>
    </citation>
    <scope>NUCLEOTIDE SEQUENCE [LARGE SCALE GENOMIC DNA]</scope>
    <source>
        <strain evidence="7">SQ345</strain>
    </source>
</reference>
<comment type="subcellular location">
    <subcellularLocation>
        <location evidence="1">Cytoplasm</location>
        <location evidence="1">Nucleoid</location>
    </subcellularLocation>
</comment>
<dbReference type="PANTHER" id="PTHR38103">
    <property type="entry name" value="RECOMBINATION-ASSOCIATED PROTEIN RDGC"/>
    <property type="match status" value="1"/>
</dbReference>
<proteinExistence type="inferred from homology"/>
<dbReference type="NCBIfam" id="NF001464">
    <property type="entry name" value="PRK00321.1-5"/>
    <property type="match status" value="1"/>
</dbReference>
<keyword evidence="5" id="KW-0233">DNA recombination</keyword>
<accession>A0ABY9TFR1</accession>
<dbReference type="Pfam" id="PF04381">
    <property type="entry name" value="RdgC"/>
    <property type="match status" value="1"/>
</dbReference>
<keyword evidence="7" id="KW-1185">Reference proteome</keyword>
<evidence type="ECO:0000313" key="6">
    <source>
        <dbReference type="EMBL" id="WNC67555.1"/>
    </source>
</evidence>
<name>A0ABY9TFR1_9GAMM</name>
<dbReference type="PANTHER" id="PTHR38103:SF1">
    <property type="entry name" value="RECOMBINATION-ASSOCIATED PROTEIN RDGC"/>
    <property type="match status" value="1"/>
</dbReference>
<comment type="similarity">
    <text evidence="2">Belongs to the RdgC family.</text>
</comment>
<gene>
    <name evidence="6" type="primary">rdgC</name>
    <name evidence="6" type="ORF">RI845_13635</name>
</gene>
<protein>
    <recommendedName>
        <fullName evidence="3">Recombination-associated protein RdgC</fullName>
    </recommendedName>
</protein>
<dbReference type="InterPro" id="IPR007476">
    <property type="entry name" value="RdgC"/>
</dbReference>
<sequence>MWFKNLYIFAFTRPFTQTEEELETALQEHVFAPCGKTELARFGWASAIGKHGNRLLHHANGCYLLSARKEEKILPASVVKEALEEKVEQLEQEHSRKATKKEKEQFKEDITFALLPRAFSRISDTQGYICPEKNIIVVNTSSRGKAEDFLALLRKCLGSLPVTSFVPDAGAETTMTSWLLEQTLPERFTIGFEGELKAMGDDGAVLRCKNQDLLSDEILAHLGEKGEKQVVKIAFDWDQTLSCVLADDLSVKRVKFHDSVYEQNEDIPTDDMMVKIDADFTLMTGEVNRFIEDMLAQFELATNSYLED</sequence>
<evidence type="ECO:0000256" key="1">
    <source>
        <dbReference type="ARBA" id="ARBA00004453"/>
    </source>
</evidence>
<evidence type="ECO:0000256" key="3">
    <source>
        <dbReference type="ARBA" id="ARBA00022296"/>
    </source>
</evidence>
<dbReference type="Proteomes" id="UP001248581">
    <property type="component" value="Chromosome"/>
</dbReference>
<evidence type="ECO:0000256" key="4">
    <source>
        <dbReference type="ARBA" id="ARBA00022490"/>
    </source>
</evidence>
<organism evidence="6 7">
    <name type="scientific">Thalassotalea nanhaiensis</name>
    <dbReference type="NCBI Taxonomy" id="3065648"/>
    <lineage>
        <taxon>Bacteria</taxon>
        <taxon>Pseudomonadati</taxon>
        <taxon>Pseudomonadota</taxon>
        <taxon>Gammaproteobacteria</taxon>
        <taxon>Alteromonadales</taxon>
        <taxon>Colwelliaceae</taxon>
        <taxon>Thalassotalea</taxon>
    </lineage>
</organism>
<evidence type="ECO:0000313" key="7">
    <source>
        <dbReference type="Proteomes" id="UP001248581"/>
    </source>
</evidence>
<evidence type="ECO:0000256" key="5">
    <source>
        <dbReference type="ARBA" id="ARBA00023172"/>
    </source>
</evidence>
<dbReference type="RefSeq" id="WP_348386714.1">
    <property type="nucleotide sequence ID" value="NZ_CP134146.1"/>
</dbReference>
<dbReference type="NCBIfam" id="NF001462">
    <property type="entry name" value="PRK00321.1-3"/>
    <property type="match status" value="1"/>
</dbReference>
<evidence type="ECO:0000256" key="2">
    <source>
        <dbReference type="ARBA" id="ARBA00008657"/>
    </source>
</evidence>
<keyword evidence="4" id="KW-0963">Cytoplasm</keyword>
<dbReference type="EMBL" id="CP134146">
    <property type="protein sequence ID" value="WNC67555.1"/>
    <property type="molecule type" value="Genomic_DNA"/>
</dbReference>